<evidence type="ECO:0000313" key="1">
    <source>
        <dbReference type="EMBL" id="CAG8744684.1"/>
    </source>
</evidence>
<dbReference type="Proteomes" id="UP000789405">
    <property type="component" value="Unassembled WGS sequence"/>
</dbReference>
<proteinExistence type="predicted"/>
<comment type="caution">
    <text evidence="1">The sequence shown here is derived from an EMBL/GenBank/DDBJ whole genome shotgun (WGS) entry which is preliminary data.</text>
</comment>
<organism evidence="1 2">
    <name type="scientific">Dentiscutata erythropus</name>
    <dbReference type="NCBI Taxonomy" id="1348616"/>
    <lineage>
        <taxon>Eukaryota</taxon>
        <taxon>Fungi</taxon>
        <taxon>Fungi incertae sedis</taxon>
        <taxon>Mucoromycota</taxon>
        <taxon>Glomeromycotina</taxon>
        <taxon>Glomeromycetes</taxon>
        <taxon>Diversisporales</taxon>
        <taxon>Gigasporaceae</taxon>
        <taxon>Dentiscutata</taxon>
    </lineage>
</organism>
<protein>
    <submittedName>
        <fullName evidence="1">7200_t:CDS:1</fullName>
    </submittedName>
</protein>
<accession>A0A9N9IPK5</accession>
<keyword evidence="2" id="KW-1185">Reference proteome</keyword>
<reference evidence="1" key="1">
    <citation type="submission" date="2021-06" db="EMBL/GenBank/DDBJ databases">
        <authorList>
            <person name="Kallberg Y."/>
            <person name="Tangrot J."/>
            <person name="Rosling A."/>
        </authorList>
    </citation>
    <scope>NUCLEOTIDE SEQUENCE</scope>
    <source>
        <strain evidence="1">MA453B</strain>
    </source>
</reference>
<gene>
    <name evidence="1" type="ORF">DERYTH_LOCUS16322</name>
</gene>
<evidence type="ECO:0000313" key="2">
    <source>
        <dbReference type="Proteomes" id="UP000789405"/>
    </source>
</evidence>
<feature type="non-terminal residue" evidence="1">
    <location>
        <position position="1"/>
    </location>
</feature>
<dbReference type="AlphaFoldDB" id="A0A9N9IPK5"/>
<sequence length="67" mass="8131">LESEKIVKYLLKVLSNEDSDKFNCSMNLFKWHWYTNFRDLNNRILKWYWKPASNSNSNIQLDIESSD</sequence>
<dbReference type="EMBL" id="CAJVPY010014106">
    <property type="protein sequence ID" value="CAG8744684.1"/>
    <property type="molecule type" value="Genomic_DNA"/>
</dbReference>
<name>A0A9N9IPK5_9GLOM</name>